<dbReference type="STRING" id="1173701.A0A066XGB3"/>
<evidence type="ECO:0000256" key="1">
    <source>
        <dbReference type="ARBA" id="ARBA00008072"/>
    </source>
</evidence>
<dbReference type="SUPFAM" id="SSF50129">
    <property type="entry name" value="GroES-like"/>
    <property type="match status" value="1"/>
</dbReference>
<dbReference type="OrthoDB" id="3509362at2759"/>
<feature type="signal peptide" evidence="4">
    <location>
        <begin position="1"/>
        <end position="23"/>
    </location>
</feature>
<dbReference type="EMBL" id="JMSE01001095">
    <property type="protein sequence ID" value="KDN64781.1"/>
    <property type="molecule type" value="Genomic_DNA"/>
</dbReference>
<feature type="domain" description="Alcohol dehydrogenase-like N-terminal" evidence="5">
    <location>
        <begin position="69"/>
        <end position="157"/>
    </location>
</feature>
<comment type="similarity">
    <text evidence="1">Belongs to the zinc-containing alcohol dehydrogenase family.</text>
</comment>
<dbReference type="InterPro" id="IPR013154">
    <property type="entry name" value="ADH-like_N"/>
</dbReference>
<dbReference type="GO" id="GO:0016651">
    <property type="term" value="F:oxidoreductase activity, acting on NAD(P)H"/>
    <property type="evidence" value="ECO:0007669"/>
    <property type="project" value="InterPro"/>
</dbReference>
<evidence type="ECO:0000256" key="4">
    <source>
        <dbReference type="SAM" id="SignalP"/>
    </source>
</evidence>
<dbReference type="Gene3D" id="3.90.180.10">
    <property type="entry name" value="Medium-chain alcohol dehydrogenases, catalytic domain"/>
    <property type="match status" value="1"/>
</dbReference>
<evidence type="ECO:0000313" key="7">
    <source>
        <dbReference type="Proteomes" id="UP000027238"/>
    </source>
</evidence>
<evidence type="ECO:0000313" key="6">
    <source>
        <dbReference type="EMBL" id="KDN64781.1"/>
    </source>
</evidence>
<accession>A0A066XGB3</accession>
<name>A0A066XGB3_COLSU</name>
<dbReference type="Pfam" id="PF08240">
    <property type="entry name" value="ADH_N"/>
    <property type="match status" value="1"/>
</dbReference>
<dbReference type="PANTHER" id="PTHR45348:SF2">
    <property type="entry name" value="ZINC-TYPE ALCOHOL DEHYDROGENASE-LIKE PROTEIN C2E1P3.01"/>
    <property type="match status" value="1"/>
</dbReference>
<dbReference type="InterPro" id="IPR047122">
    <property type="entry name" value="Trans-enoyl_RdTase-like"/>
</dbReference>
<dbReference type="Proteomes" id="UP000027238">
    <property type="component" value="Unassembled WGS sequence"/>
</dbReference>
<dbReference type="AlphaFoldDB" id="A0A066XGB3"/>
<keyword evidence="7" id="KW-1185">Reference proteome</keyword>
<dbReference type="InterPro" id="IPR011032">
    <property type="entry name" value="GroES-like_sf"/>
</dbReference>
<feature type="region of interest" description="Disordered" evidence="3">
    <location>
        <begin position="186"/>
        <end position="249"/>
    </location>
</feature>
<keyword evidence="2" id="KW-0560">Oxidoreductase</keyword>
<reference evidence="7" key="1">
    <citation type="journal article" date="2014" name="Genome Announc.">
        <title>Draft genome sequence of Colletotrichum sublineola, a destructive pathogen of cultivated sorghum.</title>
        <authorList>
            <person name="Baroncelli R."/>
            <person name="Sanz-Martin J.M."/>
            <person name="Rech G.E."/>
            <person name="Sukno S.A."/>
            <person name="Thon M.R."/>
        </authorList>
    </citation>
    <scope>NUCLEOTIDE SEQUENCE [LARGE SCALE GENOMIC DNA]</scope>
    <source>
        <strain evidence="7">TX430BB</strain>
    </source>
</reference>
<gene>
    <name evidence="6" type="ORF">CSUB01_08666</name>
</gene>
<evidence type="ECO:0000259" key="5">
    <source>
        <dbReference type="Pfam" id="PF08240"/>
    </source>
</evidence>
<feature type="chain" id="PRO_5001630198" evidence="4">
    <location>
        <begin position="24"/>
        <end position="339"/>
    </location>
</feature>
<proteinExistence type="inferred from homology"/>
<organism evidence="6 7">
    <name type="scientific">Colletotrichum sublineola</name>
    <name type="common">Sorghum anthracnose fungus</name>
    <dbReference type="NCBI Taxonomy" id="1173701"/>
    <lineage>
        <taxon>Eukaryota</taxon>
        <taxon>Fungi</taxon>
        <taxon>Dikarya</taxon>
        <taxon>Ascomycota</taxon>
        <taxon>Pezizomycotina</taxon>
        <taxon>Sordariomycetes</taxon>
        <taxon>Hypocreomycetidae</taxon>
        <taxon>Glomerellales</taxon>
        <taxon>Glomerellaceae</taxon>
        <taxon>Colletotrichum</taxon>
        <taxon>Colletotrichum graminicola species complex</taxon>
    </lineage>
</organism>
<comment type="caution">
    <text evidence="6">The sequence shown here is derived from an EMBL/GenBank/DDBJ whole genome shotgun (WGS) entry which is preliminary data.</text>
</comment>
<evidence type="ECO:0000256" key="3">
    <source>
        <dbReference type="SAM" id="MobiDB-lite"/>
    </source>
</evidence>
<keyword evidence="4" id="KW-0732">Signal</keyword>
<protein>
    <submittedName>
        <fullName evidence="6">Putative alcohol dehydrogenase GroES-like domain-containing protein</fullName>
    </submittedName>
</protein>
<evidence type="ECO:0000256" key="2">
    <source>
        <dbReference type="ARBA" id="ARBA00023002"/>
    </source>
</evidence>
<dbReference type="PANTHER" id="PTHR45348">
    <property type="entry name" value="HYPOTHETICAL OXIDOREDUCTASE (EUROFUNG)"/>
    <property type="match status" value="1"/>
</dbReference>
<sequence>MPHAYLTLLTLFGWVARPSGHLAALEQQSDGAITPPSTMLHHVSYLAAVQPEPKALLEVQDDKAPQPGHDELLIKNELIALVPIDAKQIKLSLFPSQYPAIHGTSYGGTVAAVGSDVTGFKVGDKVAASKAGGAVGNKYGGFQEYVVSREATASKVPASVDLSIPVDLIGNLSSVVGLFNEHLGLGRPNPVGRASSKQQEDSGLRRNVQFRQPRDAVRHPGRVPSRHHDFPTTQGPRGEARSPRHRGGGKIYALLPAPDPSSIPEGVTAECARWSAPLGKKENAELLKWAYGTYFPQAIANDKLVTLHSQRIAGGLGGLNKAVDALFKGVSGAKVVVEL</sequence>
<dbReference type="eggNOG" id="KOG1198">
    <property type="taxonomic scope" value="Eukaryota"/>
</dbReference>
<dbReference type="HOGENOM" id="CLU_026673_16_5_1"/>